<feature type="transmembrane region" description="Helical" evidence="1">
    <location>
        <begin position="163"/>
        <end position="183"/>
    </location>
</feature>
<sequence>MFSSIIKTIYWLLSSSSLFVFYLIFGTNYGQKQSLTVVSLEIISSIFAIILSGNFFYKIIFSPIMLIVWGICLTVLFHKFLPDYISQYYYEYFLVHSIPVLFLIEAVQVVRLILFFNRKKSSDFMNSRVRHFLFKLIVSVSCFGISALMFYQTLACSTLNDELLLYVYSVAGFIALSLILSLFSKKRNISDAAMISLFLSFTMNSSLKFTYQQKNCNFFQNIKIYQTHNSSDPPTVPHSESQSSFSFVDQLWQMQSDPRNFTISNLKILASQTIKDLLNEQSIKYLLPLLNYMQPLFSFALAYFAVFYIPYDLSYQKWIRNPKGILKADSIVIKETQSRKARKIAGSGFVRAASYIFITYLLSLMNWKIQPIWYIFQNILSSVLFIILFIYDTFST</sequence>
<dbReference type="AlphaFoldDB" id="A0A9Q0RA34"/>
<protein>
    <recommendedName>
        <fullName evidence="4">Transmembrane protein</fullName>
    </recommendedName>
</protein>
<keyword evidence="3" id="KW-1185">Reference proteome</keyword>
<feature type="transmembrane region" description="Helical" evidence="1">
    <location>
        <begin position="292"/>
        <end position="311"/>
    </location>
</feature>
<gene>
    <name evidence="2" type="ORF">M0811_09399</name>
</gene>
<dbReference type="EMBL" id="JAPDFW010000080">
    <property type="protein sequence ID" value="KAJ5072702.1"/>
    <property type="molecule type" value="Genomic_DNA"/>
</dbReference>
<feature type="transmembrane region" description="Helical" evidence="1">
    <location>
        <begin position="371"/>
        <end position="391"/>
    </location>
</feature>
<feature type="transmembrane region" description="Helical" evidence="1">
    <location>
        <begin position="344"/>
        <end position="365"/>
    </location>
</feature>
<organism evidence="2 3">
    <name type="scientific">Anaeramoeba ignava</name>
    <name type="common">Anaerobic marine amoeba</name>
    <dbReference type="NCBI Taxonomy" id="1746090"/>
    <lineage>
        <taxon>Eukaryota</taxon>
        <taxon>Metamonada</taxon>
        <taxon>Anaeramoebidae</taxon>
        <taxon>Anaeramoeba</taxon>
    </lineage>
</organism>
<feature type="transmembrane region" description="Helical" evidence="1">
    <location>
        <begin position="93"/>
        <end position="116"/>
    </location>
</feature>
<evidence type="ECO:0000313" key="2">
    <source>
        <dbReference type="EMBL" id="KAJ5072702.1"/>
    </source>
</evidence>
<feature type="transmembrane region" description="Helical" evidence="1">
    <location>
        <begin position="64"/>
        <end position="81"/>
    </location>
</feature>
<feature type="transmembrane region" description="Helical" evidence="1">
    <location>
        <begin position="9"/>
        <end position="29"/>
    </location>
</feature>
<name>A0A9Q0RA34_ANAIG</name>
<evidence type="ECO:0000313" key="3">
    <source>
        <dbReference type="Proteomes" id="UP001149090"/>
    </source>
</evidence>
<proteinExistence type="predicted"/>
<keyword evidence="1" id="KW-1133">Transmembrane helix</keyword>
<feature type="transmembrane region" description="Helical" evidence="1">
    <location>
        <begin position="132"/>
        <end position="151"/>
    </location>
</feature>
<evidence type="ECO:0008006" key="4">
    <source>
        <dbReference type="Google" id="ProtNLM"/>
    </source>
</evidence>
<keyword evidence="1" id="KW-0472">Membrane</keyword>
<dbReference type="Proteomes" id="UP001149090">
    <property type="component" value="Unassembled WGS sequence"/>
</dbReference>
<reference evidence="2" key="1">
    <citation type="submission" date="2022-10" db="EMBL/GenBank/DDBJ databases">
        <title>Novel sulphate-reducing endosymbionts in the free-living metamonad Anaeramoeba.</title>
        <authorList>
            <person name="Jerlstrom-Hultqvist J."/>
            <person name="Cepicka I."/>
            <person name="Gallot-Lavallee L."/>
            <person name="Salas-Leiva D."/>
            <person name="Curtis B.A."/>
            <person name="Zahonova K."/>
            <person name="Pipaliya S."/>
            <person name="Dacks J."/>
            <person name="Roger A.J."/>
        </authorList>
    </citation>
    <scope>NUCLEOTIDE SEQUENCE</scope>
    <source>
        <strain evidence="2">BMAN</strain>
    </source>
</reference>
<keyword evidence="1" id="KW-0812">Transmembrane</keyword>
<accession>A0A9Q0RA34</accession>
<feature type="transmembrane region" description="Helical" evidence="1">
    <location>
        <begin position="35"/>
        <end position="57"/>
    </location>
</feature>
<evidence type="ECO:0000256" key="1">
    <source>
        <dbReference type="SAM" id="Phobius"/>
    </source>
</evidence>
<comment type="caution">
    <text evidence="2">The sequence shown here is derived from an EMBL/GenBank/DDBJ whole genome shotgun (WGS) entry which is preliminary data.</text>
</comment>